<dbReference type="RefSeq" id="WP_055178049.1">
    <property type="nucleotide sequence ID" value="NZ_JAUSQY010000001.1"/>
</dbReference>
<dbReference type="Pfam" id="PF12698">
    <property type="entry name" value="ABC2_membrane_3"/>
    <property type="match status" value="1"/>
</dbReference>
<dbReference type="PATRIC" id="fig|1544413.3.peg.1419"/>
<feature type="transmembrane region" description="Helical" evidence="5">
    <location>
        <begin position="140"/>
        <end position="160"/>
    </location>
</feature>
<feature type="transmembrane region" description="Helical" evidence="5">
    <location>
        <begin position="34"/>
        <end position="52"/>
    </location>
</feature>
<protein>
    <submittedName>
        <fullName evidence="7">ABC-2 family transporter protein</fullName>
    </submittedName>
</protein>
<keyword evidence="3 5" id="KW-1133">Transmembrane helix</keyword>
<dbReference type="Proteomes" id="UP000050488">
    <property type="component" value="Unassembled WGS sequence"/>
</dbReference>
<feature type="transmembrane region" description="Helical" evidence="5">
    <location>
        <begin position="64"/>
        <end position="85"/>
    </location>
</feature>
<name>A0A0Q1AHB7_9CORY</name>
<evidence type="ECO:0000313" key="7">
    <source>
        <dbReference type="EMBL" id="KQB86063.1"/>
    </source>
</evidence>
<organism evidence="7 8">
    <name type="scientific">Corynebacterium lowii</name>
    <dbReference type="NCBI Taxonomy" id="1544413"/>
    <lineage>
        <taxon>Bacteria</taxon>
        <taxon>Bacillati</taxon>
        <taxon>Actinomycetota</taxon>
        <taxon>Actinomycetes</taxon>
        <taxon>Mycobacteriales</taxon>
        <taxon>Corynebacteriaceae</taxon>
        <taxon>Corynebacterium</taxon>
    </lineage>
</organism>
<evidence type="ECO:0000256" key="1">
    <source>
        <dbReference type="ARBA" id="ARBA00004141"/>
    </source>
</evidence>
<evidence type="ECO:0000259" key="6">
    <source>
        <dbReference type="Pfam" id="PF12698"/>
    </source>
</evidence>
<feature type="domain" description="ABC-2 type transporter transmembrane" evidence="6">
    <location>
        <begin position="68"/>
        <end position="241"/>
    </location>
</feature>
<dbReference type="PANTHER" id="PTHR43027">
    <property type="entry name" value="DOXORUBICIN RESISTANCE ABC TRANSPORTER PERMEASE PROTEIN DRRC-RELATED"/>
    <property type="match status" value="1"/>
</dbReference>
<gene>
    <name evidence="7" type="ORF">Clow_01415</name>
</gene>
<evidence type="ECO:0000256" key="2">
    <source>
        <dbReference type="ARBA" id="ARBA00022692"/>
    </source>
</evidence>
<dbReference type="GO" id="GO:0016020">
    <property type="term" value="C:membrane"/>
    <property type="evidence" value="ECO:0007669"/>
    <property type="project" value="UniProtKB-SubCell"/>
</dbReference>
<feature type="transmembrane region" description="Helical" evidence="5">
    <location>
        <begin position="106"/>
        <end position="134"/>
    </location>
</feature>
<comment type="caution">
    <text evidence="7">The sequence shown here is derived from an EMBL/GenBank/DDBJ whole genome shotgun (WGS) entry which is preliminary data.</text>
</comment>
<dbReference type="AlphaFoldDB" id="A0A0Q1AHB7"/>
<dbReference type="EMBL" id="LKEV01000004">
    <property type="protein sequence ID" value="KQB86063.1"/>
    <property type="molecule type" value="Genomic_DNA"/>
</dbReference>
<dbReference type="OrthoDB" id="3214063at2"/>
<sequence length="251" mass="27306">MTITVPRPMTSTHTSRIISLTRAESTQMLRNKTLLYMMSTPLLMGLVMAFLGKDVEIINTALLFEMPTLFALLFCAYYLVLSMSTTRRDEKVLKRLRTGESTDTDILVSLGIGPVLATIGTVALSGGILLAVGVPVPDNPLLLLVAIPFGTVLSWGLALLTSIITRNAEAAQMTSMPLTLIILLSQKGLRDLLPDTAARIAEFTPYAAVSDLVNLSWAGGGEYLQPILVLVAWTALCSWAGMTFMKWENDR</sequence>
<dbReference type="InterPro" id="IPR013525">
    <property type="entry name" value="ABC2_TM"/>
</dbReference>
<evidence type="ECO:0000256" key="5">
    <source>
        <dbReference type="SAM" id="Phobius"/>
    </source>
</evidence>
<dbReference type="GO" id="GO:0140359">
    <property type="term" value="F:ABC-type transporter activity"/>
    <property type="evidence" value="ECO:0007669"/>
    <property type="project" value="InterPro"/>
</dbReference>
<comment type="subcellular location">
    <subcellularLocation>
        <location evidence="1">Membrane</location>
        <topology evidence="1">Multi-pass membrane protein</topology>
    </subcellularLocation>
</comment>
<evidence type="ECO:0000256" key="4">
    <source>
        <dbReference type="ARBA" id="ARBA00023136"/>
    </source>
</evidence>
<dbReference type="STRING" id="1544413.Clow_01415"/>
<proteinExistence type="predicted"/>
<keyword evidence="8" id="KW-1185">Reference proteome</keyword>
<evidence type="ECO:0000313" key="8">
    <source>
        <dbReference type="Proteomes" id="UP000050488"/>
    </source>
</evidence>
<dbReference type="InterPro" id="IPR052902">
    <property type="entry name" value="ABC-2_transporter"/>
</dbReference>
<evidence type="ECO:0000256" key="3">
    <source>
        <dbReference type="ARBA" id="ARBA00022989"/>
    </source>
</evidence>
<dbReference type="PANTHER" id="PTHR43027:SF2">
    <property type="entry name" value="TRANSPORT PERMEASE PROTEIN"/>
    <property type="match status" value="1"/>
</dbReference>
<keyword evidence="4 5" id="KW-0472">Membrane</keyword>
<keyword evidence="2 5" id="KW-0812">Transmembrane</keyword>
<reference evidence="7 8" key="1">
    <citation type="submission" date="2015-10" db="EMBL/GenBank/DDBJ databases">
        <title>Corynebacteirum lowii and Corynebacterium oculi species nova, derived from human clinical disease and and emended description of Corynebacterium mastiditis.</title>
        <authorList>
            <person name="Bernard K."/>
            <person name="Pacheco A.L."/>
            <person name="Mcdougall C."/>
            <person name="Burtx T."/>
            <person name="Weibe D."/>
            <person name="Tyler S."/>
            <person name="Olson A.B."/>
            <person name="Cnockaert M."/>
            <person name="Eguchi H."/>
            <person name="Kuwahara T."/>
            <person name="Nakayama-Imaohji H."/>
            <person name="Boudewijins M."/>
            <person name="Van Hoecke F."/>
            <person name="Bernier A.-M."/>
            <person name="Vandamme P."/>
        </authorList>
    </citation>
    <scope>NUCLEOTIDE SEQUENCE [LARGE SCALE GENOMIC DNA]</scope>
    <source>
        <strain evidence="7 8">NML 130206</strain>
    </source>
</reference>
<accession>A0A0Q1AHB7</accession>